<reference evidence="2" key="1">
    <citation type="journal article" date="2016" name="Nat. Biotechnol.">
        <title>Sequencing wild and cultivated cassava and related species reveals extensive interspecific hybridization and genetic diversity.</title>
        <authorList>
            <person name="Bredeson J.V."/>
            <person name="Lyons J.B."/>
            <person name="Prochnik S.E."/>
            <person name="Wu G.A."/>
            <person name="Ha C.M."/>
            <person name="Edsinger-Gonzales E."/>
            <person name="Grimwood J."/>
            <person name="Schmutz J."/>
            <person name="Rabbi I.Y."/>
            <person name="Egesi C."/>
            <person name="Nauluvula P."/>
            <person name="Lebot V."/>
            <person name="Ndunguru J."/>
            <person name="Mkamilo G."/>
            <person name="Bart R.S."/>
            <person name="Setter T.L."/>
            <person name="Gleadow R.M."/>
            <person name="Kulakow P."/>
            <person name="Ferguson M.E."/>
            <person name="Rounsley S."/>
            <person name="Rokhsar D.S."/>
        </authorList>
    </citation>
    <scope>NUCLEOTIDE SEQUENCE [LARGE SCALE GENOMIC DNA]</scope>
    <source>
        <strain evidence="2">cv. AM560-2</strain>
    </source>
</reference>
<evidence type="ECO:0000313" key="1">
    <source>
        <dbReference type="EMBL" id="KAG8633306.1"/>
    </source>
</evidence>
<keyword evidence="2" id="KW-1185">Reference proteome</keyword>
<comment type="caution">
    <text evidence="1">The sequence shown here is derived from an EMBL/GenBank/DDBJ whole genome shotgun (WGS) entry which is preliminary data.</text>
</comment>
<name>A0ACB7G057_MANES</name>
<protein>
    <submittedName>
        <fullName evidence="1">Uncharacterized protein</fullName>
    </submittedName>
</protein>
<evidence type="ECO:0000313" key="2">
    <source>
        <dbReference type="Proteomes" id="UP000091857"/>
    </source>
</evidence>
<proteinExistence type="predicted"/>
<accession>A0ACB7G057</accession>
<organism evidence="1 2">
    <name type="scientific">Manihot esculenta</name>
    <name type="common">Cassava</name>
    <name type="synonym">Jatropha manihot</name>
    <dbReference type="NCBI Taxonomy" id="3983"/>
    <lineage>
        <taxon>Eukaryota</taxon>
        <taxon>Viridiplantae</taxon>
        <taxon>Streptophyta</taxon>
        <taxon>Embryophyta</taxon>
        <taxon>Tracheophyta</taxon>
        <taxon>Spermatophyta</taxon>
        <taxon>Magnoliopsida</taxon>
        <taxon>eudicotyledons</taxon>
        <taxon>Gunneridae</taxon>
        <taxon>Pentapetalae</taxon>
        <taxon>rosids</taxon>
        <taxon>fabids</taxon>
        <taxon>Malpighiales</taxon>
        <taxon>Euphorbiaceae</taxon>
        <taxon>Crotonoideae</taxon>
        <taxon>Manihoteae</taxon>
        <taxon>Manihot</taxon>
    </lineage>
</organism>
<sequence>MLEVQYKVGTRLSGTKGVSLDTWREGKDDVRCVAVAADNDFRRRRRLSFSLSFDGYEIFVSVRHGDDKVVVGLRV</sequence>
<dbReference type="Proteomes" id="UP000091857">
    <property type="component" value="Chromosome 18"/>
</dbReference>
<dbReference type="EMBL" id="CM004404">
    <property type="protein sequence ID" value="KAG8633306.1"/>
    <property type="molecule type" value="Genomic_DNA"/>
</dbReference>
<gene>
    <name evidence="1" type="ORF">MANES_18G091250v8</name>
</gene>